<evidence type="ECO:0000313" key="3">
    <source>
        <dbReference type="Proteomes" id="UP001208570"/>
    </source>
</evidence>
<dbReference type="EMBL" id="JAODUP010000012">
    <property type="protein sequence ID" value="KAK2169099.1"/>
    <property type="molecule type" value="Genomic_DNA"/>
</dbReference>
<proteinExistence type="predicted"/>
<protein>
    <submittedName>
        <fullName evidence="1">Uncharacterized protein</fullName>
    </submittedName>
</protein>
<sequence>MTGATDITEQCRRASTRLPLGSHYLRVETGRCSRIPLEHRLCQCQTGI</sequence>
<accession>A0AAD9KDE0</accession>
<name>A0AAD9KDE0_9ANNE</name>
<evidence type="ECO:0000313" key="2">
    <source>
        <dbReference type="EMBL" id="KAK2169099.1"/>
    </source>
</evidence>
<dbReference type="EMBL" id="JAODUP010000012">
    <property type="protein sequence ID" value="KAK2169097.1"/>
    <property type="molecule type" value="Genomic_DNA"/>
</dbReference>
<reference evidence="1" key="1">
    <citation type="journal article" date="2023" name="Mol. Biol. Evol.">
        <title>Third-Generation Sequencing Reveals the Adaptive Role of the Epigenome in Three Deep-Sea Polychaetes.</title>
        <authorList>
            <person name="Perez M."/>
            <person name="Aroh O."/>
            <person name="Sun Y."/>
            <person name="Lan Y."/>
            <person name="Juniper S.K."/>
            <person name="Young C.R."/>
            <person name="Angers B."/>
            <person name="Qian P.Y."/>
        </authorList>
    </citation>
    <scope>NUCLEOTIDE SEQUENCE</scope>
    <source>
        <strain evidence="1">P08H-3</strain>
    </source>
</reference>
<dbReference type="AlphaFoldDB" id="A0AAD9KDE0"/>
<evidence type="ECO:0000313" key="1">
    <source>
        <dbReference type="EMBL" id="KAK2169097.1"/>
    </source>
</evidence>
<organism evidence="1 3">
    <name type="scientific">Paralvinella palmiformis</name>
    <dbReference type="NCBI Taxonomy" id="53620"/>
    <lineage>
        <taxon>Eukaryota</taxon>
        <taxon>Metazoa</taxon>
        <taxon>Spiralia</taxon>
        <taxon>Lophotrochozoa</taxon>
        <taxon>Annelida</taxon>
        <taxon>Polychaeta</taxon>
        <taxon>Sedentaria</taxon>
        <taxon>Canalipalpata</taxon>
        <taxon>Terebellida</taxon>
        <taxon>Terebelliformia</taxon>
        <taxon>Alvinellidae</taxon>
        <taxon>Paralvinella</taxon>
    </lineage>
</organism>
<dbReference type="Proteomes" id="UP001208570">
    <property type="component" value="Unassembled WGS sequence"/>
</dbReference>
<comment type="caution">
    <text evidence="1">The sequence shown here is derived from an EMBL/GenBank/DDBJ whole genome shotgun (WGS) entry which is preliminary data.</text>
</comment>
<gene>
    <name evidence="1" type="ORF">LSH36_12g12007</name>
    <name evidence="2" type="ORF">LSH36_12g12008</name>
</gene>
<keyword evidence="3" id="KW-1185">Reference proteome</keyword>